<dbReference type="InterPro" id="IPR013517">
    <property type="entry name" value="FG-GAP"/>
</dbReference>
<sequence length="750" mass="78631">MAHAGTTRRRLTAAVVVTLAVTAGTLTAGPAVAGPVTAGPVTATTGAVTAPAQSTGQDVPFPVDAMVVNVGPTGFLSFQSGPTGVWRWTRFSDGVSTVLPERHGWADRTDVLSRAENGVFRLYDMGTGADPVVIDINPLGGGHAVAGFAGTDIVTKKANATGGTDLHVIGLREGVLVDHTVTGLPADTVLTAFNMDSPGSAVIRYTGTVDGVKRNRAAVVDIAAHAVVEEYETPATSVTTTALSATHIAWVEVGKDSSTTKVAVTRRGTDETVRHDVGTTNSVAVELVGDWLTYRQFASSPGAWNPRFALYARSLTTGETVKLLEHTTSSASGPEGTQMARGGTFEHDEGLYRIAPGADGARPVVTLVASTGEPTALKLLSHGIPETIDFDRETAPVQLNWTLSRYAGRTRVELVHTATGKTWKVDASHYPGNVVGFTWDGMHASYWSGVRSYKDGVPAPNGAYIWRLTAEPSDRIGPAVEKTGTFTVVRKTVPHDFNDNGTPDLLIREPSGNHLSLYNTSAPLGAWPVTPSEPLGTGWNIYDALLSPGDVAGAAHSDVLARDTNGVLWLHQGTGRALAPRGRVGGGWQIYKQLTGGSDLTGDGRADLLATDAAGDLWLYKGTGNTSAPFAPRVKTGHGWGVYNKLVATGNIGGGPAGDLVARDTAGVLWLHLGKGDGTFAARTRIGGGWNTYSDVVGFGDADRDGRPDLIALTAWDGVPYFYKGTGDWKTPFAARSEAYGYAHLGGTAF</sequence>
<keyword evidence="1 2" id="KW-0732">Signal</keyword>
<evidence type="ECO:0000256" key="1">
    <source>
        <dbReference type="ARBA" id="ARBA00022729"/>
    </source>
</evidence>
<protein>
    <submittedName>
        <fullName evidence="3">VCBS repeat-containing protein</fullName>
    </submittedName>
</protein>
<proteinExistence type="predicted"/>
<dbReference type="EMBL" id="CP108188">
    <property type="protein sequence ID" value="WTR70870.1"/>
    <property type="molecule type" value="Genomic_DNA"/>
</dbReference>
<dbReference type="Pfam" id="PF13517">
    <property type="entry name" value="FG-GAP_3"/>
    <property type="match status" value="1"/>
</dbReference>
<evidence type="ECO:0000313" key="3">
    <source>
        <dbReference type="EMBL" id="WTR70870.1"/>
    </source>
</evidence>
<evidence type="ECO:0000256" key="2">
    <source>
        <dbReference type="SAM" id="SignalP"/>
    </source>
</evidence>
<evidence type="ECO:0000313" key="4">
    <source>
        <dbReference type="Proteomes" id="UP001622594"/>
    </source>
</evidence>
<dbReference type="SUPFAM" id="SSF69318">
    <property type="entry name" value="Integrin alpha N-terminal domain"/>
    <property type="match status" value="1"/>
</dbReference>
<gene>
    <name evidence="3" type="ORF">OG814_17060</name>
</gene>
<name>A0ABZ1LDG4_9ACTN</name>
<feature type="chain" id="PRO_5046527855" evidence="2">
    <location>
        <begin position="34"/>
        <end position="750"/>
    </location>
</feature>
<keyword evidence="4" id="KW-1185">Reference proteome</keyword>
<dbReference type="Proteomes" id="UP001622594">
    <property type="component" value="Chromosome"/>
</dbReference>
<reference evidence="3 4" key="1">
    <citation type="submission" date="2022-10" db="EMBL/GenBank/DDBJ databases">
        <title>The complete genomes of actinobacterial strains from the NBC collection.</title>
        <authorList>
            <person name="Joergensen T.S."/>
            <person name="Alvarez Arevalo M."/>
            <person name="Sterndorff E.B."/>
            <person name="Faurdal D."/>
            <person name="Vuksanovic O."/>
            <person name="Mourched A.-S."/>
            <person name="Charusanti P."/>
            <person name="Shaw S."/>
            <person name="Blin K."/>
            <person name="Weber T."/>
        </authorList>
    </citation>
    <scope>NUCLEOTIDE SEQUENCE [LARGE SCALE GENOMIC DNA]</scope>
    <source>
        <strain evidence="3 4">NBC_00123</strain>
    </source>
</reference>
<dbReference type="Gene3D" id="2.115.10.10">
    <property type="entry name" value="Tachylectin 2"/>
    <property type="match status" value="1"/>
</dbReference>
<accession>A0ABZ1LDG4</accession>
<organism evidence="3 4">
    <name type="scientific">Streptomyces zaomyceticus</name>
    <dbReference type="NCBI Taxonomy" id="68286"/>
    <lineage>
        <taxon>Bacteria</taxon>
        <taxon>Bacillati</taxon>
        <taxon>Actinomycetota</taxon>
        <taxon>Actinomycetes</taxon>
        <taxon>Kitasatosporales</taxon>
        <taxon>Streptomycetaceae</taxon>
        <taxon>Streptomyces</taxon>
    </lineage>
</organism>
<dbReference type="InterPro" id="IPR028994">
    <property type="entry name" value="Integrin_alpha_N"/>
</dbReference>
<feature type="signal peptide" evidence="2">
    <location>
        <begin position="1"/>
        <end position="33"/>
    </location>
</feature>
<dbReference type="RefSeq" id="WP_398165557.1">
    <property type="nucleotide sequence ID" value="NZ_CP108188.1"/>
</dbReference>